<reference evidence="2" key="1">
    <citation type="submission" date="2016-01" db="EMBL/GenBank/DDBJ databases">
        <authorList>
            <person name="Peeters C."/>
        </authorList>
    </citation>
    <scope>NUCLEOTIDE SEQUENCE [LARGE SCALE GENOMIC DNA]</scope>
    <source>
        <strain evidence="2">LMG 29317</strain>
    </source>
</reference>
<sequence length="221" mass="24739">MRRASLSGIIRCKHRFPADEGHRSFNVCPYPRRAACDKPAATVAPLAPLPAPAADRHCRDRGFQRRLMAQPSEGLLSGRTRILFVRAVAPTGLPSRCVSCCFRSRHAITMMLGATRRTIFVELEAHYAREHVGGEGEVQDHDSCVPATRACRAIQTTNARLQRVPMLMTFSPDRAASRRTECRSSPKSRARRSDPRGFRDQRISTFSTSPTRERPRSNEVA</sequence>
<comment type="caution">
    <text evidence="2">The sequence shown here is derived from an EMBL/GenBank/DDBJ whole genome shotgun (WGS) entry which is preliminary data.</text>
</comment>
<feature type="compositionally biased region" description="Basic and acidic residues" evidence="1">
    <location>
        <begin position="191"/>
        <end position="202"/>
    </location>
</feature>
<dbReference type="AlphaFoldDB" id="A0A158L5D8"/>
<gene>
    <name evidence="2" type="ORF">AWB74_08395</name>
</gene>
<feature type="compositionally biased region" description="Basic and acidic residues" evidence="1">
    <location>
        <begin position="175"/>
        <end position="184"/>
    </location>
</feature>
<keyword evidence="3" id="KW-1185">Reference proteome</keyword>
<evidence type="ECO:0000313" key="3">
    <source>
        <dbReference type="Proteomes" id="UP000055019"/>
    </source>
</evidence>
<dbReference type="EMBL" id="FCOM02000112">
    <property type="protein sequence ID" value="SAL88080.1"/>
    <property type="molecule type" value="Genomic_DNA"/>
</dbReference>
<evidence type="ECO:0000256" key="1">
    <source>
        <dbReference type="SAM" id="MobiDB-lite"/>
    </source>
</evidence>
<protein>
    <submittedName>
        <fullName evidence="2">Uncharacterized protein</fullName>
    </submittedName>
</protein>
<name>A0A158L5D8_9BURK</name>
<accession>A0A158L5D8</accession>
<feature type="region of interest" description="Disordered" evidence="1">
    <location>
        <begin position="168"/>
        <end position="221"/>
    </location>
</feature>
<evidence type="ECO:0000313" key="2">
    <source>
        <dbReference type="EMBL" id="SAL88080.1"/>
    </source>
</evidence>
<feature type="compositionally biased region" description="Basic and acidic residues" evidence="1">
    <location>
        <begin position="211"/>
        <end position="221"/>
    </location>
</feature>
<dbReference type="Proteomes" id="UP000055019">
    <property type="component" value="Unassembled WGS sequence"/>
</dbReference>
<proteinExistence type="predicted"/>
<organism evidence="2 3">
    <name type="scientific">Caballeronia arvi</name>
    <dbReference type="NCBI Taxonomy" id="1777135"/>
    <lineage>
        <taxon>Bacteria</taxon>
        <taxon>Pseudomonadati</taxon>
        <taxon>Pseudomonadota</taxon>
        <taxon>Betaproteobacteria</taxon>
        <taxon>Burkholderiales</taxon>
        <taxon>Burkholderiaceae</taxon>
        <taxon>Caballeronia</taxon>
    </lineage>
</organism>